<evidence type="ECO:0000256" key="1">
    <source>
        <dbReference type="ARBA" id="ARBA00022559"/>
    </source>
</evidence>
<dbReference type="GO" id="GO:0016787">
    <property type="term" value="F:hydrolase activity"/>
    <property type="evidence" value="ECO:0007669"/>
    <property type="project" value="UniProtKB-KW"/>
</dbReference>
<keyword evidence="3" id="KW-0378">Hydrolase</keyword>
<dbReference type="Gene3D" id="3.40.50.1820">
    <property type="entry name" value="alpha/beta hydrolase"/>
    <property type="match status" value="1"/>
</dbReference>
<reference evidence="3" key="1">
    <citation type="submission" date="2020-08" db="EMBL/GenBank/DDBJ databases">
        <title>Whole genome shotgun sequence of Polymorphospora rubra NBRC 101157.</title>
        <authorList>
            <person name="Komaki H."/>
            <person name="Tamura T."/>
        </authorList>
    </citation>
    <scope>NUCLEOTIDE SEQUENCE</scope>
    <source>
        <strain evidence="3">NBRC 101157</strain>
    </source>
</reference>
<evidence type="ECO:0000313" key="4">
    <source>
        <dbReference type="Proteomes" id="UP000680866"/>
    </source>
</evidence>
<dbReference type="PANTHER" id="PTHR43433">
    <property type="entry name" value="HYDROLASE, ALPHA/BETA FOLD FAMILY PROTEIN"/>
    <property type="match status" value="1"/>
</dbReference>
<keyword evidence="1" id="KW-0560">Oxidoreductase</keyword>
<feature type="domain" description="AB hydrolase-1" evidence="2">
    <location>
        <begin position="26"/>
        <end position="261"/>
    </location>
</feature>
<evidence type="ECO:0000313" key="3">
    <source>
        <dbReference type="EMBL" id="BCJ69194.1"/>
    </source>
</evidence>
<keyword evidence="1" id="KW-0575">Peroxidase</keyword>
<dbReference type="Proteomes" id="UP000680866">
    <property type="component" value="Chromosome"/>
</dbReference>
<dbReference type="EMBL" id="AP023359">
    <property type="protein sequence ID" value="BCJ69194.1"/>
    <property type="molecule type" value="Genomic_DNA"/>
</dbReference>
<dbReference type="InterPro" id="IPR050471">
    <property type="entry name" value="AB_hydrolase"/>
</dbReference>
<sequence length="275" mass="28772">MGRGATVEVNGVTLAYRRHGAGPPVLLVAPAAARAALWDMHQVPALVAAGYEVITFDNRGTTPSSTPPGPYRLAELVADTAGLIRALGIGPCRVAGSSLGAMVAQELALVRPDLVTGIALLGTRGRLTHYLRALTTATALAVRHADTVPPGYAAVTGMGNLFGQRTLADDRFTAEWLALSEAFPVAGDGPASQYDAAAIPDRLAALSAVTTPTLVMAFEQDVITPVELCREVADAIAGSTYVEVKECGHFGFLERPDEVNAHVVNFFDALATPDW</sequence>
<dbReference type="PRINTS" id="PR00412">
    <property type="entry name" value="EPOXHYDRLASE"/>
</dbReference>
<proteinExistence type="predicted"/>
<keyword evidence="4" id="KW-1185">Reference proteome</keyword>
<dbReference type="Pfam" id="PF12697">
    <property type="entry name" value="Abhydrolase_6"/>
    <property type="match status" value="1"/>
</dbReference>
<dbReference type="AlphaFoldDB" id="A0A810N9W2"/>
<dbReference type="InterPro" id="IPR000073">
    <property type="entry name" value="AB_hydrolase_1"/>
</dbReference>
<dbReference type="PANTHER" id="PTHR43433:SF5">
    <property type="entry name" value="AB HYDROLASE-1 DOMAIN-CONTAINING PROTEIN"/>
    <property type="match status" value="1"/>
</dbReference>
<accession>A0A810N9W2</accession>
<dbReference type="KEGG" id="pry:Prubr_62150"/>
<dbReference type="GO" id="GO:0004601">
    <property type="term" value="F:peroxidase activity"/>
    <property type="evidence" value="ECO:0007669"/>
    <property type="project" value="UniProtKB-KW"/>
</dbReference>
<dbReference type="PRINTS" id="PR00111">
    <property type="entry name" value="ABHYDROLASE"/>
</dbReference>
<dbReference type="InterPro" id="IPR000639">
    <property type="entry name" value="Epox_hydrolase-like"/>
</dbReference>
<dbReference type="InterPro" id="IPR029058">
    <property type="entry name" value="AB_hydrolase_fold"/>
</dbReference>
<organism evidence="3 4">
    <name type="scientific">Polymorphospora rubra</name>
    <dbReference type="NCBI Taxonomy" id="338584"/>
    <lineage>
        <taxon>Bacteria</taxon>
        <taxon>Bacillati</taxon>
        <taxon>Actinomycetota</taxon>
        <taxon>Actinomycetes</taxon>
        <taxon>Micromonosporales</taxon>
        <taxon>Micromonosporaceae</taxon>
        <taxon>Polymorphospora</taxon>
    </lineage>
</organism>
<name>A0A810N9W2_9ACTN</name>
<dbReference type="SUPFAM" id="SSF53474">
    <property type="entry name" value="alpha/beta-Hydrolases"/>
    <property type="match status" value="1"/>
</dbReference>
<protein>
    <submittedName>
        <fullName evidence="3">Hydrolase</fullName>
    </submittedName>
</protein>
<gene>
    <name evidence="3" type="ORF">Prubr_62150</name>
</gene>
<evidence type="ECO:0000259" key="2">
    <source>
        <dbReference type="Pfam" id="PF12697"/>
    </source>
</evidence>
<dbReference type="RefSeq" id="WP_212818355.1">
    <property type="nucleotide sequence ID" value="NZ_AP023359.1"/>
</dbReference>